<dbReference type="RefSeq" id="XP_067548939.1">
    <property type="nucleotide sequence ID" value="XM_067690478.1"/>
</dbReference>
<sequence length="205" mass="22938">MPSTPSPTKRSALSPKVCNIHPQSPQRKSFTSSPRYNKSPLKPESESRTPSPKKRKPATSLGFTIWEDKKDNSSHDVVGTPTSNKLNHNDQENVLQPKPICSRSGNRSPLKDLSLNSFKGYITSNGVTTQLDELYQPINFENEFKSAHKFNNLPSFVTPVKKNKYLVRSAQKSVFSKKHARSLSAGKNDIKRDLVQKPKFAISTS</sequence>
<dbReference type="OrthoDB" id="4022168at2759"/>
<proteinExistence type="predicted"/>
<feature type="region of interest" description="Disordered" evidence="1">
    <location>
        <begin position="1"/>
        <end position="107"/>
    </location>
</feature>
<accession>A0A8H7ZIL2</accession>
<dbReference type="AlphaFoldDB" id="A0A8H7ZIL2"/>
<dbReference type="EMBL" id="JAEOAQ010000002">
    <property type="protein sequence ID" value="KAG5419823.1"/>
    <property type="molecule type" value="Genomic_DNA"/>
</dbReference>
<name>A0A8H7ZIL2_9ASCO</name>
<keyword evidence="3" id="KW-1185">Reference proteome</keyword>
<feature type="compositionally biased region" description="Polar residues" evidence="1">
    <location>
        <begin position="21"/>
        <end position="36"/>
    </location>
</feature>
<protein>
    <submittedName>
        <fullName evidence="2">Uncharacterized protein</fullName>
    </submittedName>
</protein>
<feature type="compositionally biased region" description="Polar residues" evidence="1">
    <location>
        <begin position="1"/>
        <end position="11"/>
    </location>
</feature>
<dbReference type="GeneID" id="93650332"/>
<reference evidence="2 3" key="1">
    <citation type="submission" date="2020-12" db="EMBL/GenBank/DDBJ databases">
        <title>Effect of drift, selection, and recombination on the evolution of hybrid genomes in Candida yeast pathogens.</title>
        <authorList>
            <person name="Mixao V."/>
            <person name="Ksiezopolska E."/>
            <person name="Saus E."/>
            <person name="Boekhout T."/>
            <person name="Gacser A."/>
            <person name="Gabaldon T."/>
        </authorList>
    </citation>
    <scope>NUCLEOTIDE SEQUENCE [LARGE SCALE GENOMIC DNA]</scope>
    <source>
        <strain evidence="2 3">BP57</strain>
    </source>
</reference>
<evidence type="ECO:0000256" key="1">
    <source>
        <dbReference type="SAM" id="MobiDB-lite"/>
    </source>
</evidence>
<gene>
    <name evidence="2" type="ORF">I9W82_001703</name>
</gene>
<evidence type="ECO:0000313" key="2">
    <source>
        <dbReference type="EMBL" id="KAG5419823.1"/>
    </source>
</evidence>
<organism evidence="2 3">
    <name type="scientific">Candida metapsilosis</name>
    <dbReference type="NCBI Taxonomy" id="273372"/>
    <lineage>
        <taxon>Eukaryota</taxon>
        <taxon>Fungi</taxon>
        <taxon>Dikarya</taxon>
        <taxon>Ascomycota</taxon>
        <taxon>Saccharomycotina</taxon>
        <taxon>Pichiomycetes</taxon>
        <taxon>Debaryomycetaceae</taxon>
        <taxon>Candida/Lodderomyces clade</taxon>
        <taxon>Candida</taxon>
    </lineage>
</organism>
<evidence type="ECO:0000313" key="3">
    <source>
        <dbReference type="Proteomes" id="UP000669133"/>
    </source>
</evidence>
<comment type="caution">
    <text evidence="2">The sequence shown here is derived from an EMBL/GenBank/DDBJ whole genome shotgun (WGS) entry which is preliminary data.</text>
</comment>
<dbReference type="Proteomes" id="UP000669133">
    <property type="component" value="Unassembled WGS sequence"/>
</dbReference>